<sequence>TTFLQRRSNLNNLIQTLNTQKDLDETDLSIRADIDRVLHDDKLAVQLQEELSTLLQHQVRILSKRKLCHK</sequence>
<gene>
    <name evidence="1" type="ORF">GIL414_LOCUS80090</name>
</gene>
<accession>A0A8S3J150</accession>
<proteinExistence type="predicted"/>
<name>A0A8S3J150_9BILA</name>
<evidence type="ECO:0000313" key="1">
    <source>
        <dbReference type="EMBL" id="CAF5211870.1"/>
    </source>
</evidence>
<evidence type="ECO:0000313" key="2">
    <source>
        <dbReference type="Proteomes" id="UP000681720"/>
    </source>
</evidence>
<protein>
    <submittedName>
        <fullName evidence="1">Uncharacterized protein</fullName>
    </submittedName>
</protein>
<feature type="non-terminal residue" evidence="1">
    <location>
        <position position="1"/>
    </location>
</feature>
<reference evidence="1" key="1">
    <citation type="submission" date="2021-02" db="EMBL/GenBank/DDBJ databases">
        <authorList>
            <person name="Nowell W R."/>
        </authorList>
    </citation>
    <scope>NUCLEOTIDE SEQUENCE</scope>
</reference>
<dbReference type="EMBL" id="CAJOBJ010354022">
    <property type="protein sequence ID" value="CAF5211870.1"/>
    <property type="molecule type" value="Genomic_DNA"/>
</dbReference>
<comment type="caution">
    <text evidence="1">The sequence shown here is derived from an EMBL/GenBank/DDBJ whole genome shotgun (WGS) entry which is preliminary data.</text>
</comment>
<organism evidence="1 2">
    <name type="scientific">Rotaria magnacalcarata</name>
    <dbReference type="NCBI Taxonomy" id="392030"/>
    <lineage>
        <taxon>Eukaryota</taxon>
        <taxon>Metazoa</taxon>
        <taxon>Spiralia</taxon>
        <taxon>Gnathifera</taxon>
        <taxon>Rotifera</taxon>
        <taxon>Eurotatoria</taxon>
        <taxon>Bdelloidea</taxon>
        <taxon>Philodinida</taxon>
        <taxon>Philodinidae</taxon>
        <taxon>Rotaria</taxon>
    </lineage>
</organism>
<dbReference type="AlphaFoldDB" id="A0A8S3J150"/>
<dbReference type="Proteomes" id="UP000681720">
    <property type="component" value="Unassembled WGS sequence"/>
</dbReference>